<dbReference type="EMBL" id="CP033464">
    <property type="protein sequence ID" value="QDX94340.1"/>
    <property type="molecule type" value="Genomic_DNA"/>
</dbReference>
<reference evidence="1 2" key="1">
    <citation type="submission" date="2018-11" db="EMBL/GenBank/DDBJ databases">
        <title>Phylogenetic determinants of toxin gene distribution in genomes of Brevibacillus laterosporus.</title>
        <authorList>
            <person name="Glare T.R."/>
            <person name="Durrant A."/>
            <person name="Berry C."/>
            <person name="Palma L."/>
            <person name="Ormskirk M."/>
            <person name="Cox M.O."/>
        </authorList>
    </citation>
    <scope>NUCLEOTIDE SEQUENCE [LARGE SCALE GENOMIC DNA]</scope>
    <source>
        <strain evidence="1 2">1821L</strain>
    </source>
</reference>
<dbReference type="AlphaFoldDB" id="A0A518VBI5"/>
<gene>
    <name evidence="1" type="ORF">EEL30_19870</name>
</gene>
<dbReference type="Proteomes" id="UP000319432">
    <property type="component" value="Chromosome"/>
</dbReference>
<protein>
    <submittedName>
        <fullName evidence="1">Uncharacterized protein</fullName>
    </submittedName>
</protein>
<proteinExistence type="predicted"/>
<evidence type="ECO:0000313" key="1">
    <source>
        <dbReference type="EMBL" id="QDX94340.1"/>
    </source>
</evidence>
<name>A0A518VBI5_BRELA</name>
<organism evidence="1 2">
    <name type="scientific">Brevibacillus laterosporus</name>
    <name type="common">Bacillus laterosporus</name>
    <dbReference type="NCBI Taxonomy" id="1465"/>
    <lineage>
        <taxon>Bacteria</taxon>
        <taxon>Bacillati</taxon>
        <taxon>Bacillota</taxon>
        <taxon>Bacilli</taxon>
        <taxon>Bacillales</taxon>
        <taxon>Paenibacillaceae</taxon>
        <taxon>Brevibacillus</taxon>
    </lineage>
</organism>
<evidence type="ECO:0000313" key="2">
    <source>
        <dbReference type="Proteomes" id="UP000319432"/>
    </source>
</evidence>
<accession>A0A518VBI5</accession>
<sequence length="66" mass="8325">MTEQESLMAWLYRRIQHAPDLGTIRFYYLYFKDMWLKEFNTLTNIPAEVYDQIRMKRESLRRRFNE</sequence>
<keyword evidence="2" id="KW-1185">Reference proteome</keyword>